<organism evidence="1 2">
    <name type="scientific">Vibrio campbellii</name>
    <dbReference type="NCBI Taxonomy" id="680"/>
    <lineage>
        <taxon>Bacteria</taxon>
        <taxon>Pseudomonadati</taxon>
        <taxon>Pseudomonadota</taxon>
        <taxon>Gammaproteobacteria</taxon>
        <taxon>Vibrionales</taxon>
        <taxon>Vibrionaceae</taxon>
        <taxon>Vibrio</taxon>
    </lineage>
</organism>
<keyword evidence="1" id="KW-0614">Plasmid</keyword>
<sequence length="84" mass="9387">MKNTQFILQIFDVPTSIKERHLKVEHDRISSWELMDVAQEQGSNVANVNIHMSEPSTLNSLSGQIIVSSSIHEVNGADLELAAW</sequence>
<evidence type="ECO:0000313" key="1">
    <source>
        <dbReference type="EMBL" id="UTZ34956.1"/>
    </source>
</evidence>
<gene>
    <name evidence="1" type="ORF">HB762_27215</name>
</gene>
<name>A0ABY5IMK4_9VIBR</name>
<accession>A0ABY5IMK4</accession>
<dbReference type="RefSeq" id="WP_255904938.1">
    <property type="nucleotide sequence ID" value="NZ_CP050472.1"/>
</dbReference>
<dbReference type="Proteomes" id="UP001059912">
    <property type="component" value="Plasmid unnamed1"/>
</dbReference>
<reference evidence="1" key="1">
    <citation type="submission" date="2020-03" db="EMBL/GenBank/DDBJ databases">
        <title>Five strains of Vibrio campbellii isolated from Mariana Trench.</title>
        <authorList>
            <person name="Liang J."/>
            <person name="Zhang X.-H."/>
        </authorList>
    </citation>
    <scope>NUCLEOTIDE SEQUENCE</scope>
    <source>
        <strain evidence="1">LJC013</strain>
        <plasmid evidence="1">unnamed1</plasmid>
    </source>
</reference>
<proteinExistence type="predicted"/>
<keyword evidence="2" id="KW-1185">Reference proteome</keyword>
<evidence type="ECO:0000313" key="2">
    <source>
        <dbReference type="Proteomes" id="UP001059912"/>
    </source>
</evidence>
<protein>
    <submittedName>
        <fullName evidence="1">Uncharacterized protein</fullName>
    </submittedName>
</protein>
<geneLocation type="plasmid" evidence="1 2">
    <name>unnamed1</name>
</geneLocation>
<dbReference type="EMBL" id="CP050472">
    <property type="protein sequence ID" value="UTZ34956.1"/>
    <property type="molecule type" value="Genomic_DNA"/>
</dbReference>